<dbReference type="SUPFAM" id="SSF57756">
    <property type="entry name" value="Retrovirus zinc finger-like domains"/>
    <property type="match status" value="1"/>
</dbReference>
<protein>
    <recommendedName>
        <fullName evidence="4">CCHC-type domain-containing protein</fullName>
    </recommendedName>
</protein>
<dbReference type="EMBL" id="JAKOGI010000010">
    <property type="protein sequence ID" value="KAJ8451348.1"/>
    <property type="molecule type" value="Genomic_DNA"/>
</dbReference>
<proteinExistence type="predicted"/>
<gene>
    <name evidence="2" type="ORF">Cgig2_014120</name>
</gene>
<evidence type="ECO:0000313" key="3">
    <source>
        <dbReference type="Proteomes" id="UP001153076"/>
    </source>
</evidence>
<accession>A0A9Q1QQB9</accession>
<dbReference type="GO" id="GO:0003676">
    <property type="term" value="F:nucleic acid binding"/>
    <property type="evidence" value="ECO:0007669"/>
    <property type="project" value="InterPro"/>
</dbReference>
<dbReference type="OrthoDB" id="1729718at2759"/>
<dbReference type="Gene3D" id="4.10.60.10">
    <property type="entry name" value="Zinc finger, CCHC-type"/>
    <property type="match status" value="1"/>
</dbReference>
<evidence type="ECO:0000313" key="2">
    <source>
        <dbReference type="EMBL" id="KAJ8451348.1"/>
    </source>
</evidence>
<keyword evidence="3" id="KW-1185">Reference proteome</keyword>
<evidence type="ECO:0008006" key="4">
    <source>
        <dbReference type="Google" id="ProtNLM"/>
    </source>
</evidence>
<feature type="compositionally biased region" description="Basic and acidic residues" evidence="1">
    <location>
        <begin position="1"/>
        <end position="17"/>
    </location>
</feature>
<dbReference type="AlphaFoldDB" id="A0A9Q1QQB9"/>
<evidence type="ECO:0000256" key="1">
    <source>
        <dbReference type="SAM" id="MobiDB-lite"/>
    </source>
</evidence>
<dbReference type="GO" id="GO:0008270">
    <property type="term" value="F:zinc ion binding"/>
    <property type="evidence" value="ECO:0007669"/>
    <property type="project" value="InterPro"/>
</dbReference>
<organism evidence="2 3">
    <name type="scientific">Carnegiea gigantea</name>
    <dbReference type="NCBI Taxonomy" id="171969"/>
    <lineage>
        <taxon>Eukaryota</taxon>
        <taxon>Viridiplantae</taxon>
        <taxon>Streptophyta</taxon>
        <taxon>Embryophyta</taxon>
        <taxon>Tracheophyta</taxon>
        <taxon>Spermatophyta</taxon>
        <taxon>Magnoliopsida</taxon>
        <taxon>eudicotyledons</taxon>
        <taxon>Gunneridae</taxon>
        <taxon>Pentapetalae</taxon>
        <taxon>Caryophyllales</taxon>
        <taxon>Cactineae</taxon>
        <taxon>Cactaceae</taxon>
        <taxon>Cactoideae</taxon>
        <taxon>Echinocereeae</taxon>
        <taxon>Carnegiea</taxon>
    </lineage>
</organism>
<reference evidence="2" key="1">
    <citation type="submission" date="2022-04" db="EMBL/GenBank/DDBJ databases">
        <title>Carnegiea gigantea Genome sequencing and assembly v2.</title>
        <authorList>
            <person name="Copetti D."/>
            <person name="Sanderson M.J."/>
            <person name="Burquez A."/>
            <person name="Wojciechowski M.F."/>
        </authorList>
    </citation>
    <scope>NUCLEOTIDE SEQUENCE</scope>
    <source>
        <strain evidence="2">SGP5-SGP5p</strain>
        <tissue evidence="2">Aerial part</tissue>
    </source>
</reference>
<name>A0A9Q1QQB9_9CARY</name>
<sequence>MVLRENEKLQRNEHSQRGDQVIVMASLERGRSQSKRRGGPRERSQYWPKDMSNVEYYYCGEKGHVQDRCPKLKEDLTNLKKLQEKIRGKAKLEDEDDSDANVIDRGDVLLAKSAQENGEKQKEEKSISTSKQVMKTEGACCECGEGYACSITKTNGSDAGEALLECGNGSKCEIPGSHGIVILKDA</sequence>
<dbReference type="InterPro" id="IPR036875">
    <property type="entry name" value="Znf_CCHC_sf"/>
</dbReference>
<comment type="caution">
    <text evidence="2">The sequence shown here is derived from an EMBL/GenBank/DDBJ whole genome shotgun (WGS) entry which is preliminary data.</text>
</comment>
<feature type="region of interest" description="Disordered" evidence="1">
    <location>
        <begin position="1"/>
        <end position="47"/>
    </location>
</feature>
<dbReference type="Proteomes" id="UP001153076">
    <property type="component" value="Unassembled WGS sequence"/>
</dbReference>